<protein>
    <submittedName>
        <fullName evidence="1">Uncharacterized protein</fullName>
    </submittedName>
</protein>
<keyword evidence="2" id="KW-1185">Reference proteome</keyword>
<gene>
    <name evidence="1" type="ORF">SAMN05660461_5366</name>
</gene>
<evidence type="ECO:0000313" key="2">
    <source>
        <dbReference type="Proteomes" id="UP000190166"/>
    </source>
</evidence>
<evidence type="ECO:0000313" key="1">
    <source>
        <dbReference type="EMBL" id="SKD09477.1"/>
    </source>
</evidence>
<proteinExistence type="predicted"/>
<name>A0A1T5PA23_9BACT</name>
<organism evidence="1 2">
    <name type="scientific">Chitinophaga ginsengisegetis</name>
    <dbReference type="NCBI Taxonomy" id="393003"/>
    <lineage>
        <taxon>Bacteria</taxon>
        <taxon>Pseudomonadati</taxon>
        <taxon>Bacteroidota</taxon>
        <taxon>Chitinophagia</taxon>
        <taxon>Chitinophagales</taxon>
        <taxon>Chitinophagaceae</taxon>
        <taxon>Chitinophaga</taxon>
    </lineage>
</organism>
<dbReference type="AlphaFoldDB" id="A0A1T5PA23"/>
<sequence>MQICTITSALPLAGEIFFMRYLARHNMDITVTQRCTMRLIFTLSERRNFFEEIKKVTF</sequence>
<reference evidence="1 2" key="1">
    <citation type="submission" date="2017-02" db="EMBL/GenBank/DDBJ databases">
        <authorList>
            <person name="Peterson S.W."/>
        </authorList>
    </citation>
    <scope>NUCLEOTIDE SEQUENCE [LARGE SCALE GENOMIC DNA]</scope>
    <source>
        <strain evidence="1 2">DSM 18108</strain>
    </source>
</reference>
<dbReference type="Proteomes" id="UP000190166">
    <property type="component" value="Unassembled WGS sequence"/>
</dbReference>
<dbReference type="EMBL" id="FUZZ01000005">
    <property type="protein sequence ID" value="SKD09477.1"/>
    <property type="molecule type" value="Genomic_DNA"/>
</dbReference>
<accession>A0A1T5PA23</accession>